<dbReference type="Proteomes" id="UP000004221">
    <property type="component" value="Unassembled WGS sequence"/>
</dbReference>
<gene>
    <name evidence="2" type="ORF">NITHO_1150005</name>
</gene>
<sequence>MTGGLFMALLAAVLSVTWPHVPTIPLFIMAVIFNVGFSLFFFPFSKTIWAAIDYALHPLEPDEVEESYELVHLREQMLVKHGDADQRDID</sequence>
<proteinExistence type="predicted"/>
<evidence type="ECO:0000313" key="2">
    <source>
        <dbReference type="EMBL" id="CCF82452.1"/>
    </source>
</evidence>
<evidence type="ECO:0000256" key="1">
    <source>
        <dbReference type="SAM" id="Phobius"/>
    </source>
</evidence>
<comment type="caution">
    <text evidence="2">The sequence shown here is derived from an EMBL/GenBank/DDBJ whole genome shotgun (WGS) entry which is preliminary data.</text>
</comment>
<evidence type="ECO:0000313" key="3">
    <source>
        <dbReference type="Proteomes" id="UP000004221"/>
    </source>
</evidence>
<dbReference type="EMBL" id="CAGS01000019">
    <property type="protein sequence ID" value="CCF82452.1"/>
    <property type="molecule type" value="Genomic_DNA"/>
</dbReference>
<keyword evidence="3" id="KW-1185">Reference proteome</keyword>
<protein>
    <submittedName>
        <fullName evidence="2">Uncharacterized protein</fullName>
    </submittedName>
</protein>
<dbReference type="AlphaFoldDB" id="I4ECP0"/>
<keyword evidence="1" id="KW-0812">Transmembrane</keyword>
<reference evidence="2 3" key="1">
    <citation type="journal article" date="2012" name="ISME J.">
        <title>Nitrification expanded: discovery, physiology and genomics of a nitrite-oxidizing bacterium from the phylum Chloroflexi.</title>
        <authorList>
            <person name="Sorokin D.Y."/>
            <person name="Lucker S."/>
            <person name="Vejmelkova D."/>
            <person name="Kostrikina N.A."/>
            <person name="Kleerebezem R."/>
            <person name="Rijpstra W.I."/>
            <person name="Damste J.S."/>
            <person name="Le Paslier D."/>
            <person name="Muyzer G."/>
            <person name="Wagner M."/>
            <person name="van Loosdrecht M.C."/>
            <person name="Daims H."/>
        </authorList>
    </citation>
    <scope>NUCLEOTIDE SEQUENCE [LARGE SCALE GENOMIC DNA]</scope>
    <source>
        <strain evidence="3">none</strain>
    </source>
</reference>
<feature type="transmembrane region" description="Helical" evidence="1">
    <location>
        <begin position="25"/>
        <end position="44"/>
    </location>
</feature>
<keyword evidence="1" id="KW-1133">Transmembrane helix</keyword>
<keyword evidence="1" id="KW-0472">Membrane</keyword>
<name>I4ECP0_9BACT</name>
<organism evidence="2 3">
    <name type="scientific">Nitrolancea hollandica Lb</name>
    <dbReference type="NCBI Taxonomy" id="1129897"/>
    <lineage>
        <taxon>Bacteria</taxon>
        <taxon>Pseudomonadati</taxon>
        <taxon>Thermomicrobiota</taxon>
        <taxon>Thermomicrobia</taxon>
        <taxon>Sphaerobacterales</taxon>
        <taxon>Sphaerobacterineae</taxon>
        <taxon>Sphaerobacteraceae</taxon>
        <taxon>Nitrolancea</taxon>
    </lineage>
</organism>
<accession>I4ECP0</accession>